<dbReference type="GO" id="GO:0005634">
    <property type="term" value="C:nucleus"/>
    <property type="evidence" value="ECO:0007669"/>
    <property type="project" value="TreeGrafter"/>
</dbReference>
<organism evidence="2 3">
    <name type="scientific">Neosartorya fischeri (strain ATCC 1020 / DSM 3700 / CBS 544.65 / FGSC A1164 / JCM 1740 / NRRL 181 / WB 181)</name>
    <name type="common">Aspergillus fischerianus</name>
    <dbReference type="NCBI Taxonomy" id="331117"/>
    <lineage>
        <taxon>Eukaryota</taxon>
        <taxon>Fungi</taxon>
        <taxon>Dikarya</taxon>
        <taxon>Ascomycota</taxon>
        <taxon>Pezizomycotina</taxon>
        <taxon>Eurotiomycetes</taxon>
        <taxon>Eurotiomycetidae</taxon>
        <taxon>Eurotiales</taxon>
        <taxon>Aspergillaceae</taxon>
        <taxon>Aspergillus</taxon>
        <taxon>Aspergillus subgen. Fumigati</taxon>
    </lineage>
</organism>
<keyword evidence="3" id="KW-1185">Reference proteome</keyword>
<dbReference type="STRING" id="331117.A1DM43"/>
<protein>
    <recommendedName>
        <fullName evidence="4">HCNGP-like protein</fullName>
    </recommendedName>
</protein>
<dbReference type="eggNOG" id="KOG2959">
    <property type="taxonomic scope" value="Eukaryota"/>
</dbReference>
<dbReference type="HOGENOM" id="CLU_064352_1_1_1"/>
<feature type="region of interest" description="Disordered" evidence="1">
    <location>
        <begin position="217"/>
        <end position="236"/>
    </location>
</feature>
<dbReference type="PANTHER" id="PTHR13464:SF0">
    <property type="entry name" value="SAP30-BINDING PROTEIN"/>
    <property type="match status" value="1"/>
</dbReference>
<dbReference type="RefSeq" id="XP_001257761.1">
    <property type="nucleotide sequence ID" value="XM_001257760.1"/>
</dbReference>
<proteinExistence type="predicted"/>
<dbReference type="KEGG" id="nfi:NFIA_052090"/>
<dbReference type="Proteomes" id="UP000006702">
    <property type="component" value="Unassembled WGS sequence"/>
</dbReference>
<dbReference type="Pfam" id="PF07818">
    <property type="entry name" value="HCNGP"/>
    <property type="match status" value="1"/>
</dbReference>
<dbReference type="GeneID" id="4584276"/>
<dbReference type="EMBL" id="DS027698">
    <property type="protein sequence ID" value="EAW15864.1"/>
    <property type="molecule type" value="Genomic_DNA"/>
</dbReference>
<evidence type="ECO:0000313" key="2">
    <source>
        <dbReference type="EMBL" id="EAW15864.1"/>
    </source>
</evidence>
<reference evidence="3" key="1">
    <citation type="journal article" date="2008" name="PLoS Genet.">
        <title>Genomic islands in the pathogenic filamentous fungus Aspergillus fumigatus.</title>
        <authorList>
            <person name="Fedorova N.D."/>
            <person name="Khaldi N."/>
            <person name="Joardar V.S."/>
            <person name="Maiti R."/>
            <person name="Amedeo P."/>
            <person name="Anderson M.J."/>
            <person name="Crabtree J."/>
            <person name="Silva J.C."/>
            <person name="Badger J.H."/>
            <person name="Albarraq A."/>
            <person name="Angiuoli S."/>
            <person name="Bussey H."/>
            <person name="Bowyer P."/>
            <person name="Cotty P.J."/>
            <person name="Dyer P.S."/>
            <person name="Egan A."/>
            <person name="Galens K."/>
            <person name="Fraser-Liggett C.M."/>
            <person name="Haas B.J."/>
            <person name="Inman J.M."/>
            <person name="Kent R."/>
            <person name="Lemieux S."/>
            <person name="Malavazi I."/>
            <person name="Orvis J."/>
            <person name="Roemer T."/>
            <person name="Ronning C.M."/>
            <person name="Sundaram J.P."/>
            <person name="Sutton G."/>
            <person name="Turner G."/>
            <person name="Venter J.C."/>
            <person name="White O.R."/>
            <person name="Whitty B.R."/>
            <person name="Youngman P."/>
            <person name="Wolfe K.H."/>
            <person name="Goldman G.H."/>
            <person name="Wortman J.R."/>
            <person name="Jiang B."/>
            <person name="Denning D.W."/>
            <person name="Nierman W.C."/>
        </authorList>
    </citation>
    <scope>NUCLEOTIDE SEQUENCE [LARGE SCALE GENOMIC DNA]</scope>
    <source>
        <strain evidence="3">ATCC 1020 / DSM 3700 / CBS 544.65 / FGSC A1164 / JCM 1740 / NRRL 181 / WB 181</strain>
    </source>
</reference>
<gene>
    <name evidence="2" type="ORF">NFIA_052090</name>
</gene>
<dbReference type="AlphaFoldDB" id="A1DM43"/>
<evidence type="ECO:0008006" key="4">
    <source>
        <dbReference type="Google" id="ProtNLM"/>
    </source>
</evidence>
<dbReference type="OMA" id="RYPFANI"/>
<accession>A1DM43</accession>
<dbReference type="PANTHER" id="PTHR13464">
    <property type="entry name" value="TRANSCRIPTIONAL REGULATOR PROTEIN HCNGP"/>
    <property type="match status" value="1"/>
</dbReference>
<dbReference type="VEuPathDB" id="FungiDB:NFIA_052090"/>
<name>A1DM43_NEOFI</name>
<evidence type="ECO:0000256" key="1">
    <source>
        <dbReference type="SAM" id="MobiDB-lite"/>
    </source>
</evidence>
<dbReference type="GO" id="GO:0006355">
    <property type="term" value="P:regulation of DNA-templated transcription"/>
    <property type="evidence" value="ECO:0007669"/>
    <property type="project" value="InterPro"/>
</dbReference>
<dbReference type="InterPro" id="IPR012479">
    <property type="entry name" value="SAP30BP"/>
</dbReference>
<dbReference type="OrthoDB" id="1714508at2759"/>
<evidence type="ECO:0000313" key="3">
    <source>
        <dbReference type="Proteomes" id="UP000006702"/>
    </source>
</evidence>
<sequence length="250" mass="27648">MTSLLGLGAYHSSSEDEGEPRHSSPTPNVHALDRYVRYPFANIEFQIEHKDQGTEASKSTGRITQMENTNNHNLTDEAPFKALSGPIMGPLHDEAPSSADKLPIDAQLSPASAARTLIHDLTLPPVANLDIPPSPPGSPEPMVNAKFTHFLSLKKQGTHFNEKLANSSSLRNPSLLRKLMDHAGIDERAQYNTSLPAELWNPSGLPSWGYKEELLKSQKESNNKFEERRRTGQRENIDFVPSVTMDSSIT</sequence>
<feature type="region of interest" description="Disordered" evidence="1">
    <location>
        <begin position="1"/>
        <end position="30"/>
    </location>
</feature>